<keyword evidence="2" id="KW-0472">Membrane</keyword>
<dbReference type="InterPro" id="IPR012677">
    <property type="entry name" value="Nucleotide-bd_a/b_plait_sf"/>
</dbReference>
<feature type="transmembrane region" description="Helical" evidence="2">
    <location>
        <begin position="622"/>
        <end position="649"/>
    </location>
</feature>
<dbReference type="Gene3D" id="3.30.70.330">
    <property type="match status" value="1"/>
</dbReference>
<name>A0A834VDT8_SARSC</name>
<evidence type="ECO:0000313" key="4">
    <source>
        <dbReference type="EnsemblMetazoa" id="KAF7493156.1"/>
    </source>
</evidence>
<organism evidence="3">
    <name type="scientific">Sarcoptes scabiei</name>
    <name type="common">Itch mite</name>
    <name type="synonym">Acarus scabiei</name>
    <dbReference type="NCBI Taxonomy" id="52283"/>
    <lineage>
        <taxon>Eukaryota</taxon>
        <taxon>Metazoa</taxon>
        <taxon>Ecdysozoa</taxon>
        <taxon>Arthropoda</taxon>
        <taxon>Chelicerata</taxon>
        <taxon>Arachnida</taxon>
        <taxon>Acari</taxon>
        <taxon>Acariformes</taxon>
        <taxon>Sarcoptiformes</taxon>
        <taxon>Astigmata</taxon>
        <taxon>Psoroptidia</taxon>
        <taxon>Sarcoptoidea</taxon>
        <taxon>Sarcoptidae</taxon>
        <taxon>Sarcoptinae</taxon>
        <taxon>Sarcoptes</taxon>
    </lineage>
</organism>
<reference evidence="3" key="2">
    <citation type="submission" date="2020-01" db="EMBL/GenBank/DDBJ databases">
        <authorList>
            <person name="Korhonen P.K.K."/>
            <person name="Guangxu M.G."/>
            <person name="Wang T.W."/>
            <person name="Stroehlein A.J.S."/>
            <person name="Young N.D."/>
            <person name="Ang C.-S.A."/>
            <person name="Fernando D.W.F."/>
            <person name="Lu H.L."/>
            <person name="Taylor S.T."/>
            <person name="Ehtesham M.E.M."/>
            <person name="Najaraj S.H.N."/>
            <person name="Harsha G.H.G."/>
            <person name="Madugundu A.M."/>
            <person name="Renuse S.R."/>
            <person name="Holt D.H."/>
            <person name="Pandey A.P."/>
            <person name="Papenfuss A.P."/>
            <person name="Gasser R.B.G."/>
            <person name="Fischer K.F."/>
        </authorList>
    </citation>
    <scope>NUCLEOTIDE SEQUENCE</scope>
    <source>
        <strain evidence="3">SSS_KF_BRIS2020</strain>
    </source>
</reference>
<dbReference type="EnsemblMetazoa" id="SSS_4018s_mrna">
    <property type="protein sequence ID" value="KAF7493156.1"/>
    <property type="gene ID" value="SSS_4018"/>
</dbReference>
<evidence type="ECO:0000313" key="3">
    <source>
        <dbReference type="EMBL" id="KAF7493156.1"/>
    </source>
</evidence>
<dbReference type="AlphaFoldDB" id="A0A834VDT8"/>
<reference evidence="5" key="1">
    <citation type="journal article" date="2020" name="PLoS Negl. Trop. Dis.">
        <title>High-quality nuclear genome for Sarcoptes scabiei-A critical resource for a neglected parasite.</title>
        <authorList>
            <person name="Korhonen P.K."/>
            <person name="Gasser R.B."/>
            <person name="Ma G."/>
            <person name="Wang T."/>
            <person name="Stroehlein A.J."/>
            <person name="Young N.D."/>
            <person name="Ang C.S."/>
            <person name="Fernando D.D."/>
            <person name="Lu H.C."/>
            <person name="Taylor S."/>
            <person name="Reynolds S.L."/>
            <person name="Mofiz E."/>
            <person name="Najaraj S.H."/>
            <person name="Gowda H."/>
            <person name="Madugundu A."/>
            <person name="Renuse S."/>
            <person name="Holt D."/>
            <person name="Pandey A."/>
            <person name="Papenfuss A.T."/>
            <person name="Fischer K."/>
        </authorList>
    </citation>
    <scope>NUCLEOTIDE SEQUENCE [LARGE SCALE GENOMIC DNA]</scope>
</reference>
<keyword evidence="2" id="KW-0812">Transmembrane</keyword>
<dbReference type="OrthoDB" id="6514530at2759"/>
<feature type="compositionally biased region" description="Basic and acidic residues" evidence="1">
    <location>
        <begin position="45"/>
        <end position="69"/>
    </location>
</feature>
<protein>
    <recommendedName>
        <fullName evidence="6">RRM domain-containing protein</fullName>
    </recommendedName>
</protein>
<dbReference type="EMBL" id="WVUK01000056">
    <property type="protein sequence ID" value="KAF7493156.1"/>
    <property type="molecule type" value="Genomic_DNA"/>
</dbReference>
<feature type="region of interest" description="Disordered" evidence="1">
    <location>
        <begin position="410"/>
        <end position="433"/>
    </location>
</feature>
<keyword evidence="5" id="KW-1185">Reference proteome</keyword>
<evidence type="ECO:0008006" key="6">
    <source>
        <dbReference type="Google" id="ProtNLM"/>
    </source>
</evidence>
<feature type="region of interest" description="Disordered" evidence="1">
    <location>
        <begin position="310"/>
        <end position="379"/>
    </location>
</feature>
<feature type="compositionally biased region" description="Polar residues" evidence="1">
    <location>
        <begin position="328"/>
        <end position="358"/>
    </location>
</feature>
<evidence type="ECO:0000256" key="2">
    <source>
        <dbReference type="SAM" id="Phobius"/>
    </source>
</evidence>
<feature type="compositionally biased region" description="Low complexity" evidence="1">
    <location>
        <begin position="410"/>
        <end position="423"/>
    </location>
</feature>
<proteinExistence type="predicted"/>
<dbReference type="Proteomes" id="UP000070412">
    <property type="component" value="Unassembled WGS sequence"/>
</dbReference>
<reference evidence="4" key="3">
    <citation type="submission" date="2022-06" db="UniProtKB">
        <authorList>
            <consortium name="EnsemblMetazoa"/>
        </authorList>
    </citation>
    <scope>IDENTIFICATION</scope>
</reference>
<evidence type="ECO:0000313" key="5">
    <source>
        <dbReference type="Proteomes" id="UP000070412"/>
    </source>
</evidence>
<dbReference type="InterPro" id="IPR035979">
    <property type="entry name" value="RBD_domain_sf"/>
</dbReference>
<feature type="region of interest" description="Disordered" evidence="1">
    <location>
        <begin position="33"/>
        <end position="109"/>
    </location>
</feature>
<keyword evidence="2" id="KW-1133">Transmembrane helix</keyword>
<gene>
    <name evidence="3" type="ORF">SSS_4018</name>
</gene>
<accession>A0A834VDT8</accession>
<feature type="compositionally biased region" description="Polar residues" evidence="1">
    <location>
        <begin position="92"/>
        <end position="108"/>
    </location>
</feature>
<dbReference type="GO" id="GO:0003676">
    <property type="term" value="F:nucleic acid binding"/>
    <property type="evidence" value="ECO:0007669"/>
    <property type="project" value="InterPro"/>
</dbReference>
<sequence length="670" mass="77687">MMENEEDVLQLLIQDHQDYDDLEFEIDDEAEAKLLEDVPETNPIESDKTLKDKNDRVDNVDHDVNDDSKQTNNVADNNVRSRNDHKPKRPSKNFQNRNHSMMNRSQNRIRNEIRGFHSRRHQNQRPNMEQFNLNPSMYNFNPSHYNHPQPYPFRQNFNHFDNNPSPVHPVPQIFDDYLNHGPIPFINPSIHPRQASPYLSVPPDFHLRSQPVSHLNYTESILRPPTIFPINPAADLHRLPPRLLPPSPRSDVLPAIFSPRDPFNSHPIRHQSSPLLGPPFQILNSHSFVEKQKKCLLPLPNDFHQGSLMTNDFEINKPNNFRPRLQPPNVSNLNSHDVASQSKQHEQYSQPQKRSPPSKNGCRMPKNGRLNSKKIIPSENLATKSLLKSNQQSPKHNQSLVRNLISFRSEPNSNISSEKNSNSVTSPTKLNDRETNIDNVNASLEIDELYLLKLKEQQKLREKIVQNKAEKRKLFASVCNNELQSKPKDPTDAIIDTKKFEKISSENEIKSPTKSFPSVSMMILTESTDSNQSLNANNCMIKIANLGPNVRESSIRKITRPFGMVESIRFQTESISDQQKPTKQLRSAIVVFTLKQNAQKFLDHLAKEKNENSEIFKTLMNWFVFNTFFLFLFFVLSKMCFIYQSFFVFRLYDSESMLLFSPKFHNQINF</sequence>
<dbReference type="SUPFAM" id="SSF54928">
    <property type="entry name" value="RNA-binding domain, RBD"/>
    <property type="match status" value="1"/>
</dbReference>
<evidence type="ECO:0000256" key="1">
    <source>
        <dbReference type="SAM" id="MobiDB-lite"/>
    </source>
</evidence>